<dbReference type="Proteomes" id="UP000519897">
    <property type="component" value="Unassembled WGS sequence"/>
</dbReference>
<keyword evidence="1" id="KW-1133">Transmembrane helix</keyword>
<evidence type="ECO:0000313" key="2">
    <source>
        <dbReference type="EMBL" id="MBB4143231.1"/>
    </source>
</evidence>
<evidence type="ECO:0000256" key="1">
    <source>
        <dbReference type="SAM" id="Phobius"/>
    </source>
</evidence>
<sequence length="54" mass="5997">MLLFRFLTLPVVLAVSATLYTSSIKAPDIVGAVNLALWPFLSIILIAKLLRWRA</sequence>
<protein>
    <submittedName>
        <fullName evidence="2">Uncharacterized protein</fullName>
    </submittedName>
</protein>
<proteinExistence type="predicted"/>
<keyword evidence="3" id="KW-1185">Reference proteome</keyword>
<evidence type="ECO:0000313" key="3">
    <source>
        <dbReference type="Proteomes" id="UP000519897"/>
    </source>
</evidence>
<keyword evidence="1" id="KW-0472">Membrane</keyword>
<feature type="transmembrane region" description="Helical" evidence="1">
    <location>
        <begin position="30"/>
        <end position="50"/>
    </location>
</feature>
<gene>
    <name evidence="2" type="ORF">GGQ72_001730</name>
</gene>
<keyword evidence="1" id="KW-0812">Transmembrane</keyword>
<dbReference type="RefSeq" id="WP_165132913.1">
    <property type="nucleotide sequence ID" value="NZ_CP049250.1"/>
</dbReference>
<accession>A0A7W6LHR5</accession>
<dbReference type="AlphaFoldDB" id="A0A7W6LHR5"/>
<dbReference type="EMBL" id="JACIEC010000001">
    <property type="protein sequence ID" value="MBB4143231.1"/>
    <property type="molecule type" value="Genomic_DNA"/>
</dbReference>
<reference evidence="2 3" key="1">
    <citation type="submission" date="2020-08" db="EMBL/GenBank/DDBJ databases">
        <title>Genomic Encyclopedia of Type Strains, Phase IV (KMG-IV): sequencing the most valuable type-strain genomes for metagenomic binning, comparative biology and taxonomic classification.</title>
        <authorList>
            <person name="Goeker M."/>
        </authorList>
    </citation>
    <scope>NUCLEOTIDE SEQUENCE [LARGE SCALE GENOMIC DNA]</scope>
    <source>
        <strain evidence="2 3">DSM 29514</strain>
    </source>
</reference>
<name>A0A7W6LHR5_9HYPH</name>
<organism evidence="2 3">
    <name type="scientific">Rhizobium rhizoryzae</name>
    <dbReference type="NCBI Taxonomy" id="451876"/>
    <lineage>
        <taxon>Bacteria</taxon>
        <taxon>Pseudomonadati</taxon>
        <taxon>Pseudomonadota</taxon>
        <taxon>Alphaproteobacteria</taxon>
        <taxon>Hyphomicrobiales</taxon>
        <taxon>Rhizobiaceae</taxon>
        <taxon>Rhizobium/Agrobacterium group</taxon>
        <taxon>Rhizobium</taxon>
    </lineage>
</organism>
<comment type="caution">
    <text evidence="2">The sequence shown here is derived from an EMBL/GenBank/DDBJ whole genome shotgun (WGS) entry which is preliminary data.</text>
</comment>